<dbReference type="SUPFAM" id="SSF53807">
    <property type="entry name" value="Helical backbone' metal receptor"/>
    <property type="match status" value="1"/>
</dbReference>
<dbReference type="PANTHER" id="PTHR30535">
    <property type="entry name" value="VITAMIN B12-BINDING PROTEIN"/>
    <property type="match status" value="1"/>
</dbReference>
<protein>
    <submittedName>
        <fullName evidence="3">ABC transporter substrate-binding protein</fullName>
    </submittedName>
</protein>
<feature type="domain" description="Fe/B12 periplasmic-binding" evidence="2">
    <location>
        <begin position="38"/>
        <end position="338"/>
    </location>
</feature>
<feature type="chain" id="PRO_5046948894" evidence="1">
    <location>
        <begin position="19"/>
        <end position="362"/>
    </location>
</feature>
<gene>
    <name evidence="3" type="ORF">ACFODT_12715</name>
</gene>
<evidence type="ECO:0000259" key="2">
    <source>
        <dbReference type="PROSITE" id="PS50983"/>
    </source>
</evidence>
<evidence type="ECO:0000256" key="1">
    <source>
        <dbReference type="SAM" id="SignalP"/>
    </source>
</evidence>
<dbReference type="EMBL" id="JBHRSE010000086">
    <property type="protein sequence ID" value="MFC3024685.1"/>
    <property type="molecule type" value="Genomic_DNA"/>
</dbReference>
<dbReference type="PROSITE" id="PS50983">
    <property type="entry name" value="FE_B12_PBP"/>
    <property type="match status" value="1"/>
</dbReference>
<comment type="caution">
    <text evidence="3">The sequence shown here is derived from an EMBL/GenBank/DDBJ whole genome shotgun (WGS) entry which is preliminary data.</text>
</comment>
<accession>A0ABV7C9C9</accession>
<evidence type="ECO:0000313" key="3">
    <source>
        <dbReference type="EMBL" id="MFC3024685.1"/>
    </source>
</evidence>
<proteinExistence type="predicted"/>
<reference evidence="4" key="1">
    <citation type="journal article" date="2019" name="Int. J. Syst. Evol. Microbiol.">
        <title>The Global Catalogue of Microorganisms (GCM) 10K type strain sequencing project: providing services to taxonomists for standard genome sequencing and annotation.</title>
        <authorList>
            <consortium name="The Broad Institute Genomics Platform"/>
            <consortium name="The Broad Institute Genome Sequencing Center for Infectious Disease"/>
            <person name="Wu L."/>
            <person name="Ma J."/>
        </authorList>
    </citation>
    <scope>NUCLEOTIDE SEQUENCE [LARGE SCALE GENOMIC DNA]</scope>
    <source>
        <strain evidence="4">KCTC 62784</strain>
    </source>
</reference>
<dbReference type="PANTHER" id="PTHR30535:SF34">
    <property type="entry name" value="MOLYBDATE-BINDING PROTEIN MOLA"/>
    <property type="match status" value="1"/>
</dbReference>
<organism evidence="3 4">
    <name type="scientific">Vibrio zhugei</name>
    <dbReference type="NCBI Taxonomy" id="2479546"/>
    <lineage>
        <taxon>Bacteria</taxon>
        <taxon>Pseudomonadati</taxon>
        <taxon>Pseudomonadota</taxon>
        <taxon>Gammaproteobacteria</taxon>
        <taxon>Vibrionales</taxon>
        <taxon>Vibrionaceae</taxon>
        <taxon>Vibrio</taxon>
    </lineage>
</organism>
<keyword evidence="1" id="KW-0732">Signal</keyword>
<dbReference type="Pfam" id="PF01497">
    <property type="entry name" value="Peripla_BP_2"/>
    <property type="match status" value="1"/>
</dbReference>
<dbReference type="Proteomes" id="UP001595384">
    <property type="component" value="Unassembled WGS sequence"/>
</dbReference>
<dbReference type="RefSeq" id="WP_123015888.1">
    <property type="nucleotide sequence ID" value="NZ_AP024911.1"/>
</dbReference>
<dbReference type="InterPro" id="IPR002491">
    <property type="entry name" value="ABC_transptr_periplasmic_BD"/>
</dbReference>
<dbReference type="InterPro" id="IPR050902">
    <property type="entry name" value="ABC_Transporter_SBP"/>
</dbReference>
<evidence type="ECO:0000313" key="4">
    <source>
        <dbReference type="Proteomes" id="UP001595384"/>
    </source>
</evidence>
<feature type="signal peptide" evidence="1">
    <location>
        <begin position="1"/>
        <end position="18"/>
    </location>
</feature>
<keyword evidence="4" id="KW-1185">Reference proteome</keyword>
<name>A0ABV7C9C9_9VIBR</name>
<dbReference type="Gene3D" id="3.40.50.1980">
    <property type="entry name" value="Nitrogenase molybdenum iron protein domain"/>
    <property type="match status" value="2"/>
</dbReference>
<sequence>MKKLFFLLCLFLSLPSMAKTETITDVLGRQITLDLPAKRVVVGFYGEDYMAIGGEKSFDHVVGMSKDIWQKWRPKNWAMYVKHRPSLATLPEVGNVNTQTFSMEKVISLKPDVLLLATWQYQTLQGQLYRLEDAGIHVVVVDYNAQTIKTHVKSTQIIGQLTGQVERANTIAADYKKDVEQVLNRIKSANLPKPKVYIEFGFPGPQEYGFTFGENMWGKIAMMVGGENISAPFIKNWGHLNPEQVLSSKPDIIILSGTEFGKNDQSILMGQGISHKVARERLEGYKQRMGWSSLPAVKNDRIYGIYHYISRSIMDASAFQFFAKAMYPSLFKDLNPEQNYLNFYKKYLPITPKGTFEISLKE</sequence>